<sequence length="102" mass="11365">MNISIQKLLAKIEDQLKEAKASGSEATIRERVYAIKSLCELVLEQEGGNSSNVTYSQPVQQPVLIQPSPVPMQQMQPVQQMQQMQTPKLNTDEGNGDSLFDF</sequence>
<protein>
    <recommendedName>
        <fullName evidence="4">YwdI family protein</fullName>
    </recommendedName>
</protein>
<dbReference type="RefSeq" id="WP_127738960.1">
    <property type="nucleotide sequence ID" value="NZ_RZTZ01000005.1"/>
</dbReference>
<evidence type="ECO:0000256" key="1">
    <source>
        <dbReference type="SAM" id="MobiDB-lite"/>
    </source>
</evidence>
<dbReference type="Proteomes" id="UP000288024">
    <property type="component" value="Unassembled WGS sequence"/>
</dbReference>
<comment type="caution">
    <text evidence="2">The sequence shown here is derived from an EMBL/GenBank/DDBJ whole genome shotgun (WGS) entry which is preliminary data.</text>
</comment>
<dbReference type="InterPro" id="IPR035218">
    <property type="entry name" value="DUF5327"/>
</dbReference>
<accession>A0A3S2W3M2</accession>
<dbReference type="Pfam" id="PF17261">
    <property type="entry name" value="DUF5327"/>
    <property type="match status" value="1"/>
</dbReference>
<evidence type="ECO:0000313" key="3">
    <source>
        <dbReference type="Proteomes" id="UP000288024"/>
    </source>
</evidence>
<dbReference type="EMBL" id="RZTZ01000005">
    <property type="protein sequence ID" value="RVT61503.1"/>
    <property type="molecule type" value="Genomic_DNA"/>
</dbReference>
<organism evidence="2 3">
    <name type="scientific">Niallia taxi</name>
    <dbReference type="NCBI Taxonomy" id="2499688"/>
    <lineage>
        <taxon>Bacteria</taxon>
        <taxon>Bacillati</taxon>
        <taxon>Bacillota</taxon>
        <taxon>Bacilli</taxon>
        <taxon>Bacillales</taxon>
        <taxon>Bacillaceae</taxon>
        <taxon>Niallia</taxon>
    </lineage>
</organism>
<evidence type="ECO:0000313" key="2">
    <source>
        <dbReference type="EMBL" id="RVT61503.1"/>
    </source>
</evidence>
<name>A0A3S2W3M2_9BACI</name>
<proteinExistence type="predicted"/>
<gene>
    <name evidence="2" type="ORF">EM808_14730</name>
</gene>
<reference evidence="2 3" key="1">
    <citation type="submission" date="2019-01" db="EMBL/GenBank/DDBJ databases">
        <title>Bacillus sp. M5HDSG1-1, whole genome shotgun sequence.</title>
        <authorList>
            <person name="Tuo L."/>
        </authorList>
    </citation>
    <scope>NUCLEOTIDE SEQUENCE [LARGE SCALE GENOMIC DNA]</scope>
    <source>
        <strain evidence="2 3">M5HDSG1-1</strain>
    </source>
</reference>
<feature type="region of interest" description="Disordered" evidence="1">
    <location>
        <begin position="71"/>
        <end position="102"/>
    </location>
</feature>
<keyword evidence="3" id="KW-1185">Reference proteome</keyword>
<evidence type="ECO:0008006" key="4">
    <source>
        <dbReference type="Google" id="ProtNLM"/>
    </source>
</evidence>
<feature type="compositionally biased region" description="Low complexity" evidence="1">
    <location>
        <begin position="71"/>
        <end position="85"/>
    </location>
</feature>
<dbReference type="AlphaFoldDB" id="A0A3S2W3M2"/>